<accession>A0A6J4RLV5</accession>
<dbReference type="GO" id="GO:0030077">
    <property type="term" value="C:plasma membrane light-harvesting complex"/>
    <property type="evidence" value="ECO:0007669"/>
    <property type="project" value="InterPro"/>
</dbReference>
<reference evidence="2" key="1">
    <citation type="submission" date="2020-02" db="EMBL/GenBank/DDBJ databases">
        <authorList>
            <person name="Meier V. D."/>
        </authorList>
    </citation>
    <scope>NUCLEOTIDE SEQUENCE</scope>
    <source>
        <strain evidence="2">AVDCRST_MAG65</strain>
    </source>
</reference>
<organism evidence="2">
    <name type="scientific">uncultured Solirubrobacteraceae bacterium</name>
    <dbReference type="NCBI Taxonomy" id="1162706"/>
    <lineage>
        <taxon>Bacteria</taxon>
        <taxon>Bacillati</taxon>
        <taxon>Actinomycetota</taxon>
        <taxon>Thermoleophilia</taxon>
        <taxon>Solirubrobacterales</taxon>
        <taxon>Solirubrobacteraceae</taxon>
        <taxon>environmental samples</taxon>
    </lineage>
</organism>
<name>A0A6J4RLV5_9ACTN</name>
<evidence type="ECO:0000313" key="2">
    <source>
        <dbReference type="EMBL" id="CAA9472640.1"/>
    </source>
</evidence>
<dbReference type="Gene3D" id="3.90.50.10">
    <property type="entry name" value="Photosynthetic Reaction Center, subunit H, domain 2"/>
    <property type="match status" value="1"/>
</dbReference>
<evidence type="ECO:0000259" key="1">
    <source>
        <dbReference type="Pfam" id="PF05239"/>
    </source>
</evidence>
<dbReference type="SUPFAM" id="SSF50346">
    <property type="entry name" value="PRC-barrel domain"/>
    <property type="match status" value="1"/>
</dbReference>
<sequence>MSDFFMFNETIGKRVEEKDDLEGYEVHARDGKVGTVMDVCDRPGESFIVVDTGRWLLSKKVVLPAGVLERVDHDADRIYVDRSRDEIKGAPAFDESFYRKPEYHEELKRHYTEA</sequence>
<dbReference type="InterPro" id="IPR027275">
    <property type="entry name" value="PRC-brl_dom"/>
</dbReference>
<proteinExistence type="predicted"/>
<dbReference type="InterPro" id="IPR011033">
    <property type="entry name" value="PRC_barrel-like_sf"/>
</dbReference>
<dbReference type="InterPro" id="IPR014747">
    <property type="entry name" value="Bac_photo_RC_H_C"/>
</dbReference>
<dbReference type="Pfam" id="PF05239">
    <property type="entry name" value="PRC"/>
    <property type="match status" value="1"/>
</dbReference>
<feature type="domain" description="PRC-barrel" evidence="1">
    <location>
        <begin position="19"/>
        <end position="86"/>
    </location>
</feature>
<dbReference type="GO" id="GO:0019684">
    <property type="term" value="P:photosynthesis, light reaction"/>
    <property type="evidence" value="ECO:0007669"/>
    <property type="project" value="InterPro"/>
</dbReference>
<protein>
    <recommendedName>
        <fullName evidence="1">PRC-barrel domain-containing protein</fullName>
    </recommendedName>
</protein>
<gene>
    <name evidence="2" type="ORF">AVDCRST_MAG65-900</name>
</gene>
<dbReference type="EMBL" id="CADCVL010000150">
    <property type="protein sequence ID" value="CAA9472640.1"/>
    <property type="molecule type" value="Genomic_DNA"/>
</dbReference>
<dbReference type="AlphaFoldDB" id="A0A6J4RLV5"/>